<accession>A0A3E3IBW5</accession>
<protein>
    <submittedName>
        <fullName evidence="1">Regulatory protein GemA</fullName>
    </submittedName>
</protein>
<dbReference type="InterPro" id="IPR009363">
    <property type="entry name" value="Phage_Mu_Gp16"/>
</dbReference>
<dbReference type="Proteomes" id="UP000261166">
    <property type="component" value="Unassembled WGS sequence"/>
</dbReference>
<name>A0A3E3IBW5_9FIRM</name>
<comment type="caution">
    <text evidence="1">The sequence shown here is derived from an EMBL/GenBank/DDBJ whole genome shotgun (WGS) entry which is preliminary data.</text>
</comment>
<dbReference type="RefSeq" id="WP_117531642.1">
    <property type="nucleotide sequence ID" value="NZ_JBKVAZ010000010.1"/>
</dbReference>
<dbReference type="Pfam" id="PF06252">
    <property type="entry name" value="GemA"/>
    <property type="match status" value="1"/>
</dbReference>
<evidence type="ECO:0000313" key="2">
    <source>
        <dbReference type="Proteomes" id="UP000261166"/>
    </source>
</evidence>
<sequence length="137" mass="15615">MTGKRPAPTIKTIWGLAKSPELQLTSEDLHLLVAGYVGKDSLKELNGREIRLVVQELQRRKDSAKRQAGEIFPGNAVTVRQRKKITQLAEALGWEEEKRVNGLAMKMFGVARVEWLDYQQCSKLIEALKAMIRRQEE</sequence>
<organism evidence="1 2">
    <name type="scientific">Eisenbergiella massiliensis</name>
    <dbReference type="NCBI Taxonomy" id="1720294"/>
    <lineage>
        <taxon>Bacteria</taxon>
        <taxon>Bacillati</taxon>
        <taxon>Bacillota</taxon>
        <taxon>Clostridia</taxon>
        <taxon>Lachnospirales</taxon>
        <taxon>Lachnospiraceae</taxon>
        <taxon>Eisenbergiella</taxon>
    </lineage>
</organism>
<proteinExistence type="predicted"/>
<evidence type="ECO:0000313" key="1">
    <source>
        <dbReference type="EMBL" id="RGE64547.1"/>
    </source>
</evidence>
<dbReference type="EMBL" id="QVLU01000039">
    <property type="protein sequence ID" value="RGE64547.1"/>
    <property type="molecule type" value="Genomic_DNA"/>
</dbReference>
<reference evidence="1 2" key="1">
    <citation type="submission" date="2018-08" db="EMBL/GenBank/DDBJ databases">
        <title>A genome reference for cultivated species of the human gut microbiota.</title>
        <authorList>
            <person name="Zou Y."/>
            <person name="Xue W."/>
            <person name="Luo G."/>
        </authorList>
    </citation>
    <scope>NUCLEOTIDE SEQUENCE [LARGE SCALE GENOMIC DNA]</scope>
    <source>
        <strain evidence="1 2">AF26-4BH</strain>
    </source>
</reference>
<dbReference type="AlphaFoldDB" id="A0A3E3IBW5"/>
<gene>
    <name evidence="1" type="ORF">DWY69_27180</name>
</gene>
<dbReference type="OrthoDB" id="344687at2"/>